<proteinExistence type="predicted"/>
<dbReference type="InterPro" id="IPR036890">
    <property type="entry name" value="HATPase_C_sf"/>
</dbReference>
<evidence type="ECO:0008006" key="3">
    <source>
        <dbReference type="Google" id="ProtNLM"/>
    </source>
</evidence>
<name>X0ZDX6_9ZZZZ</name>
<accession>X0ZDX6</accession>
<evidence type="ECO:0000256" key="1">
    <source>
        <dbReference type="SAM" id="MobiDB-lite"/>
    </source>
</evidence>
<feature type="compositionally biased region" description="Acidic residues" evidence="1">
    <location>
        <begin position="385"/>
        <end position="396"/>
    </location>
</feature>
<protein>
    <recommendedName>
        <fullName evidence="3">Histidine kinase/HSP90-like ATPase domain-containing protein</fullName>
    </recommendedName>
</protein>
<gene>
    <name evidence="2" type="ORF">S01H4_07000</name>
</gene>
<feature type="region of interest" description="Disordered" evidence="1">
    <location>
        <begin position="365"/>
        <end position="397"/>
    </location>
</feature>
<dbReference type="Gene3D" id="3.30.565.10">
    <property type="entry name" value="Histidine kinase-like ATPase, C-terminal domain"/>
    <property type="match status" value="1"/>
</dbReference>
<dbReference type="AlphaFoldDB" id="X0ZDX6"/>
<reference evidence="2" key="1">
    <citation type="journal article" date="2014" name="Front. Microbiol.">
        <title>High frequency of phylogenetically diverse reductive dehalogenase-homologous genes in deep subseafloor sedimentary metagenomes.</title>
        <authorList>
            <person name="Kawai M."/>
            <person name="Futagami T."/>
            <person name="Toyoda A."/>
            <person name="Takaki Y."/>
            <person name="Nishi S."/>
            <person name="Hori S."/>
            <person name="Arai W."/>
            <person name="Tsubouchi T."/>
            <person name="Morono Y."/>
            <person name="Uchiyama I."/>
            <person name="Ito T."/>
            <person name="Fujiyama A."/>
            <person name="Inagaki F."/>
            <person name="Takami H."/>
        </authorList>
    </citation>
    <scope>NUCLEOTIDE SEQUENCE</scope>
    <source>
        <strain evidence="2">Expedition CK06-06</strain>
    </source>
</reference>
<dbReference type="Pfam" id="PF13589">
    <property type="entry name" value="HATPase_c_3"/>
    <property type="match status" value="1"/>
</dbReference>
<comment type="caution">
    <text evidence="2">The sequence shown here is derived from an EMBL/GenBank/DDBJ whole genome shotgun (WGS) entry which is preliminary data.</text>
</comment>
<evidence type="ECO:0000313" key="2">
    <source>
        <dbReference type="EMBL" id="GAG58518.1"/>
    </source>
</evidence>
<dbReference type="EMBL" id="BART01002236">
    <property type="protein sequence ID" value="GAG58518.1"/>
    <property type="molecule type" value="Genomic_DNA"/>
</dbReference>
<sequence length="448" mass="51124">AGKLRIADHWNAISIIAKSQTNPLKAVAEFVENSIDARAKQIIIMRGKKKGEFYLKISDDGEGIPRDKQGLPDFRRVATHICDSIKRQFKPEGTKGIQGEFGIGLLSFWTVGQNLSMTSCGEDGNTYEMTMAKDSPDFSVTKKRVLLPFKGTDLMIYPLLPGLRSLTGEKIQRYLASELRDRIKAAEVTVKVVDRTGRKELIVVPRQFTGRLLHDLKPTKTAQDDIYLELYLSDPGTSNRVGLYRRGTRVLPSITELDHFQKEPWTEGYLQGIVDVPFLNLTPGTRHGIIRDDHFDVFCRAMDPVENHLKQIIDDQRKAEEERSSRLILRRVQRALKEAFLRLPQEEYDWFDIYGGKLQKKSGSLFSSGPIRGGSREENDRESENPEDVPELDDNDTGQKQFFEYAGPLFSALISPKSSVVSVDKRRKYRVVCRDRSRRVVLENLEYQ</sequence>
<feature type="compositionally biased region" description="Basic and acidic residues" evidence="1">
    <location>
        <begin position="374"/>
        <end position="384"/>
    </location>
</feature>
<dbReference type="SUPFAM" id="SSF55874">
    <property type="entry name" value="ATPase domain of HSP90 chaperone/DNA topoisomerase II/histidine kinase"/>
    <property type="match status" value="1"/>
</dbReference>
<feature type="non-terminal residue" evidence="2">
    <location>
        <position position="1"/>
    </location>
</feature>
<organism evidence="2">
    <name type="scientific">marine sediment metagenome</name>
    <dbReference type="NCBI Taxonomy" id="412755"/>
    <lineage>
        <taxon>unclassified sequences</taxon>
        <taxon>metagenomes</taxon>
        <taxon>ecological metagenomes</taxon>
    </lineage>
</organism>